<evidence type="ECO:0000256" key="4">
    <source>
        <dbReference type="ARBA" id="ARBA00023136"/>
    </source>
</evidence>
<dbReference type="PANTHER" id="PTHR38776:SF1">
    <property type="entry name" value="MLTA-INTERACTING PROTEIN-RELATED"/>
    <property type="match status" value="1"/>
</dbReference>
<keyword evidence="5" id="KW-0998">Cell outer membrane</keyword>
<evidence type="ECO:0000256" key="2">
    <source>
        <dbReference type="ARBA" id="ARBA00005722"/>
    </source>
</evidence>
<organism evidence="7 8">
    <name type="scientific">Azoarcus taiwanensis</name>
    <dbReference type="NCBI Taxonomy" id="666964"/>
    <lineage>
        <taxon>Bacteria</taxon>
        <taxon>Pseudomonadati</taxon>
        <taxon>Pseudomonadota</taxon>
        <taxon>Betaproteobacteria</taxon>
        <taxon>Rhodocyclales</taxon>
        <taxon>Zoogloeaceae</taxon>
        <taxon>Azoarcus</taxon>
    </lineage>
</organism>
<dbReference type="EMBL" id="WTVM01000220">
    <property type="protein sequence ID" value="NMG05149.1"/>
    <property type="molecule type" value="Genomic_DNA"/>
</dbReference>
<keyword evidence="4" id="KW-0472">Membrane</keyword>
<evidence type="ECO:0000256" key="1">
    <source>
        <dbReference type="ARBA" id="ARBA00004442"/>
    </source>
</evidence>
<evidence type="ECO:0000313" key="8">
    <source>
        <dbReference type="Proteomes" id="UP000599523"/>
    </source>
</evidence>
<comment type="similarity">
    <text evidence="2">Belongs to the MipA/OmpV family.</text>
</comment>
<name>A0A972FA13_9RHOO</name>
<keyword evidence="8" id="KW-1185">Reference proteome</keyword>
<reference evidence="7" key="1">
    <citation type="submission" date="2019-12" db="EMBL/GenBank/DDBJ databases">
        <title>Comparative genomics gives insights into the taxonomy of the Azoarcus-Aromatoleum group and reveals separate origins of nif in the plant-associated Azoarcus and non-plant-associated Aromatoleum sub-groups.</title>
        <authorList>
            <person name="Lafos M."/>
            <person name="Maluk M."/>
            <person name="Batista M."/>
            <person name="Junghare M."/>
            <person name="Carmona M."/>
            <person name="Faoro H."/>
            <person name="Cruz L.M."/>
            <person name="Battistoni F."/>
            <person name="De Souza E."/>
            <person name="Pedrosa F."/>
            <person name="Chen W.-M."/>
            <person name="Poole P.S."/>
            <person name="Dixon R.A."/>
            <person name="James E.K."/>
        </authorList>
    </citation>
    <scope>NUCLEOTIDE SEQUENCE</scope>
    <source>
        <strain evidence="7">NSC3</strain>
    </source>
</reference>
<proteinExistence type="inferred from homology"/>
<evidence type="ECO:0000256" key="6">
    <source>
        <dbReference type="SAM" id="SignalP"/>
    </source>
</evidence>
<sequence length="258" mass="28220">MTRVSAVAAVLACSAPAFAQQPPGKGEPEGSSWGLGLAAISAQKAYKGMDRETKALPMISYENRYVKLGGPNLELKLPGIDLNESQRLNFGIVTKLFDGAGYEASDSPALAGMAERKSSVWFGAKMEWENDLADVKLEWLGASGNSKGQRLNFGLERKIMLSPSLMLIPQVGVEWVDKKYVDYYYGVRANEATSGRAAYTGKATVNPEINLTGIYRFDKQHSMMLNVGVRSLGKEIKDSPIVGRSTENRVMLGYKYSF</sequence>
<dbReference type="Proteomes" id="UP000599523">
    <property type="component" value="Unassembled WGS sequence"/>
</dbReference>
<keyword evidence="3 6" id="KW-0732">Signal</keyword>
<dbReference type="Pfam" id="PF06629">
    <property type="entry name" value="MipA"/>
    <property type="match status" value="1"/>
</dbReference>
<evidence type="ECO:0000313" key="7">
    <source>
        <dbReference type="EMBL" id="NMG05149.1"/>
    </source>
</evidence>
<gene>
    <name evidence="7" type="ORF">GPA21_19605</name>
</gene>
<feature type="chain" id="PRO_5037018357" evidence="6">
    <location>
        <begin position="20"/>
        <end position="258"/>
    </location>
</feature>
<feature type="signal peptide" evidence="6">
    <location>
        <begin position="1"/>
        <end position="19"/>
    </location>
</feature>
<comment type="subcellular location">
    <subcellularLocation>
        <location evidence="1">Cell outer membrane</location>
    </subcellularLocation>
</comment>
<accession>A0A972FA13</accession>
<dbReference type="InterPro" id="IPR010583">
    <property type="entry name" value="MipA"/>
</dbReference>
<evidence type="ECO:0000256" key="5">
    <source>
        <dbReference type="ARBA" id="ARBA00023237"/>
    </source>
</evidence>
<dbReference type="GO" id="GO:0009279">
    <property type="term" value="C:cell outer membrane"/>
    <property type="evidence" value="ECO:0007669"/>
    <property type="project" value="UniProtKB-SubCell"/>
</dbReference>
<evidence type="ECO:0000256" key="3">
    <source>
        <dbReference type="ARBA" id="ARBA00022729"/>
    </source>
</evidence>
<protein>
    <submittedName>
        <fullName evidence="7">MipA/OmpV family protein</fullName>
    </submittedName>
</protein>
<dbReference type="PANTHER" id="PTHR38776">
    <property type="entry name" value="MLTA-INTERACTING PROTEIN-RELATED"/>
    <property type="match status" value="1"/>
</dbReference>
<comment type="caution">
    <text evidence="7">The sequence shown here is derived from an EMBL/GenBank/DDBJ whole genome shotgun (WGS) entry which is preliminary data.</text>
</comment>
<dbReference type="AlphaFoldDB" id="A0A972FA13"/>